<sequence length="58" mass="6732">MGLNPPPSFHLVFQRSHWFSLFGLLLSATPSYCNHDPSGCRQWCRFRSWTYAVWGLDG</sequence>
<keyword evidence="1" id="KW-0732">Signal</keyword>
<dbReference type="AlphaFoldDB" id="A0A6A3JFY6"/>
<dbReference type="EMBL" id="QXFU01001872">
    <property type="protein sequence ID" value="KAE8994079.1"/>
    <property type="molecule type" value="Genomic_DNA"/>
</dbReference>
<evidence type="ECO:0000313" key="2">
    <source>
        <dbReference type="EMBL" id="KAE8994079.1"/>
    </source>
</evidence>
<comment type="caution">
    <text evidence="2">The sequence shown here is derived from an EMBL/GenBank/DDBJ whole genome shotgun (WGS) entry which is preliminary data.</text>
</comment>
<dbReference type="Proteomes" id="UP000435112">
    <property type="component" value="Unassembled WGS sequence"/>
</dbReference>
<protein>
    <submittedName>
        <fullName evidence="2">Uncharacterized protein</fullName>
    </submittedName>
</protein>
<proteinExistence type="predicted"/>
<gene>
    <name evidence="2" type="ORF">PR002_g20049</name>
</gene>
<evidence type="ECO:0000256" key="1">
    <source>
        <dbReference type="SAM" id="SignalP"/>
    </source>
</evidence>
<organism evidence="2 3">
    <name type="scientific">Phytophthora rubi</name>
    <dbReference type="NCBI Taxonomy" id="129364"/>
    <lineage>
        <taxon>Eukaryota</taxon>
        <taxon>Sar</taxon>
        <taxon>Stramenopiles</taxon>
        <taxon>Oomycota</taxon>
        <taxon>Peronosporomycetes</taxon>
        <taxon>Peronosporales</taxon>
        <taxon>Peronosporaceae</taxon>
        <taxon>Phytophthora</taxon>
    </lineage>
</organism>
<reference evidence="2 3" key="1">
    <citation type="submission" date="2018-09" db="EMBL/GenBank/DDBJ databases">
        <title>Genomic investigation of the strawberry pathogen Phytophthora fragariae indicates pathogenicity is determined by transcriptional variation in three key races.</title>
        <authorList>
            <person name="Adams T.M."/>
            <person name="Armitage A.D."/>
            <person name="Sobczyk M.K."/>
            <person name="Bates H.J."/>
            <person name="Dunwell J.M."/>
            <person name="Nellist C.F."/>
            <person name="Harrison R.J."/>
        </authorList>
    </citation>
    <scope>NUCLEOTIDE SEQUENCE [LARGE SCALE GENOMIC DNA]</scope>
    <source>
        <strain evidence="2 3">SCRP324</strain>
    </source>
</reference>
<feature type="chain" id="PRO_5025579612" evidence="1">
    <location>
        <begin position="34"/>
        <end position="58"/>
    </location>
</feature>
<accession>A0A6A3JFY6</accession>
<feature type="signal peptide" evidence="1">
    <location>
        <begin position="1"/>
        <end position="33"/>
    </location>
</feature>
<evidence type="ECO:0000313" key="3">
    <source>
        <dbReference type="Proteomes" id="UP000435112"/>
    </source>
</evidence>
<name>A0A6A3JFY6_9STRA</name>